<gene>
    <name evidence="1" type="ORF">FYJ69_06625</name>
    <name evidence="2" type="ORF">SAMN04487824_1038</name>
    <name evidence="3" type="ORF">SAMN04489857_1559</name>
</gene>
<dbReference type="EMBL" id="FMZL01000003">
    <property type="protein sequence ID" value="SDC08184.1"/>
    <property type="molecule type" value="Genomic_DNA"/>
</dbReference>
<reference evidence="1 6" key="3">
    <citation type="submission" date="2019-08" db="EMBL/GenBank/DDBJ databases">
        <title>In-depth cultivation of the pig gut microbiome towards novel bacterial diversity and tailored functional studies.</title>
        <authorList>
            <person name="Wylensek D."/>
            <person name="Hitch T.C.A."/>
            <person name="Clavel T."/>
        </authorList>
    </citation>
    <scope>NUCLEOTIDE SEQUENCE [LARGE SCALE GENOMIC DNA]</scope>
    <source>
        <strain evidence="1 6">WB01_CNA04</strain>
    </source>
</reference>
<evidence type="ECO:0000313" key="4">
    <source>
        <dbReference type="Proteomes" id="UP000198528"/>
    </source>
</evidence>
<dbReference type="AlphaFoldDB" id="A0A1H1MTU7"/>
<dbReference type="Proteomes" id="UP000434342">
    <property type="component" value="Unassembled WGS sequence"/>
</dbReference>
<proteinExistence type="predicted"/>
<evidence type="ECO:0000313" key="2">
    <source>
        <dbReference type="EMBL" id="SDC08184.1"/>
    </source>
</evidence>
<dbReference type="EMBL" id="VUND01000002">
    <property type="protein sequence ID" value="MST60584.1"/>
    <property type="molecule type" value="Genomic_DNA"/>
</dbReference>
<evidence type="ECO:0000313" key="1">
    <source>
        <dbReference type="EMBL" id="MST60584.1"/>
    </source>
</evidence>
<name>A0A1H1MTU7_9ACTN</name>
<dbReference type="GeneID" id="78501473"/>
<accession>A0A1H1MTU7</accession>
<sequence>MADDFFDDQDPFFLASDRLDAGESPRSVYLWAKASRAKVRDGVAREQWDEVLRYIAEEYPDANLR</sequence>
<evidence type="ECO:0000313" key="5">
    <source>
        <dbReference type="Proteomes" id="UP000199480"/>
    </source>
</evidence>
<dbReference type="Proteomes" id="UP000198528">
    <property type="component" value="Unassembled WGS sequence"/>
</dbReference>
<reference evidence="4 5" key="2">
    <citation type="submission" date="2016-10" db="EMBL/GenBank/DDBJ databases">
        <authorList>
            <person name="Varghese N."/>
            <person name="Submissions S."/>
        </authorList>
    </citation>
    <scope>NUCLEOTIDE SEQUENCE [LARGE SCALE GENOMIC DNA]</scope>
    <source>
        <strain evidence="4">DSM 22619</strain>
        <strain evidence="5">DSM 22620</strain>
    </source>
</reference>
<reference evidence="3" key="1">
    <citation type="submission" date="2016-10" db="EMBL/GenBank/DDBJ databases">
        <authorList>
            <person name="de Groot N.N."/>
        </authorList>
    </citation>
    <scope>NUCLEOTIDE SEQUENCE [LARGE SCALE GENOMIC DNA]</scope>
    <source>
        <strain evidence="2">DSM 22619</strain>
        <strain evidence="3">DSM 22620</strain>
    </source>
</reference>
<dbReference type="STRING" id="604330.SAMN04489857_1559"/>
<protein>
    <submittedName>
        <fullName evidence="3">Uncharacterized protein</fullName>
    </submittedName>
</protein>
<dbReference type="EMBL" id="LT629759">
    <property type="protein sequence ID" value="SDR89835.1"/>
    <property type="molecule type" value="Genomic_DNA"/>
</dbReference>
<dbReference type="RefSeq" id="WP_154541232.1">
    <property type="nucleotide sequence ID" value="NZ_CAXVJI010000003.1"/>
</dbReference>
<evidence type="ECO:0000313" key="6">
    <source>
        <dbReference type="Proteomes" id="UP000434342"/>
    </source>
</evidence>
<organism evidence="3 5">
    <name type="scientific">Parafannyhessea umbonata</name>
    <dbReference type="NCBI Taxonomy" id="604330"/>
    <lineage>
        <taxon>Bacteria</taxon>
        <taxon>Bacillati</taxon>
        <taxon>Actinomycetota</taxon>
        <taxon>Coriobacteriia</taxon>
        <taxon>Coriobacteriales</taxon>
        <taxon>Atopobiaceae</taxon>
        <taxon>Parafannyhessea</taxon>
    </lineage>
</organism>
<keyword evidence="4" id="KW-1185">Reference proteome</keyword>
<evidence type="ECO:0000313" key="3">
    <source>
        <dbReference type="EMBL" id="SDR89835.1"/>
    </source>
</evidence>
<dbReference type="Proteomes" id="UP000199480">
    <property type="component" value="Chromosome I"/>
</dbReference>